<gene>
    <name evidence="2" type="ORF">F4562_005458</name>
</gene>
<feature type="transmembrane region" description="Helical" evidence="1">
    <location>
        <begin position="162"/>
        <end position="195"/>
    </location>
</feature>
<protein>
    <submittedName>
        <fullName evidence="2">Uncharacterized protein</fullName>
    </submittedName>
</protein>
<name>A0A7W9ILA2_9ACTN</name>
<feature type="transmembrane region" description="Helical" evidence="1">
    <location>
        <begin position="123"/>
        <end position="150"/>
    </location>
</feature>
<evidence type="ECO:0000313" key="2">
    <source>
        <dbReference type="EMBL" id="MBB5822396.1"/>
    </source>
</evidence>
<organism evidence="2 3">
    <name type="scientific">Streptosporangium becharense</name>
    <dbReference type="NCBI Taxonomy" id="1816182"/>
    <lineage>
        <taxon>Bacteria</taxon>
        <taxon>Bacillati</taxon>
        <taxon>Actinomycetota</taxon>
        <taxon>Actinomycetes</taxon>
        <taxon>Streptosporangiales</taxon>
        <taxon>Streptosporangiaceae</taxon>
        <taxon>Streptosporangium</taxon>
    </lineage>
</organism>
<comment type="caution">
    <text evidence="2">The sequence shown here is derived from an EMBL/GenBank/DDBJ whole genome shotgun (WGS) entry which is preliminary data.</text>
</comment>
<keyword evidence="1" id="KW-1133">Transmembrane helix</keyword>
<dbReference type="RefSeq" id="WP_184541643.1">
    <property type="nucleotide sequence ID" value="NZ_JACHMP010000001.1"/>
</dbReference>
<dbReference type="AlphaFoldDB" id="A0A7W9ILA2"/>
<feature type="transmembrane region" description="Helical" evidence="1">
    <location>
        <begin position="215"/>
        <end position="236"/>
    </location>
</feature>
<evidence type="ECO:0000313" key="3">
    <source>
        <dbReference type="Proteomes" id="UP000540685"/>
    </source>
</evidence>
<sequence length="251" mass="26209">MNDWPELPGFRDGIPDPPGPEIVRSVLARAALDGVRAPAAPRWYRAWALLEMEARLLRTAIWVLSALLTAAGAIVVTIGTQTAEAMFALAAPLVTAAGVAWAHGSEQDGAFEIVAVTPTSPRVIMLTRMTLVFGYNLTLALLASAALALLGKVPAGMTSLITAWLGPMALLAALTLLLSVCWTPNAAVGVATSLWGVRALSVLMDDVDIDLDGLWTTSPATLALAAGLTLAAVVLTGGGEPIRRGRATPWW</sequence>
<dbReference type="Proteomes" id="UP000540685">
    <property type="component" value="Unassembled WGS sequence"/>
</dbReference>
<dbReference type="EMBL" id="JACHMP010000001">
    <property type="protein sequence ID" value="MBB5822396.1"/>
    <property type="molecule type" value="Genomic_DNA"/>
</dbReference>
<reference evidence="2 3" key="1">
    <citation type="submission" date="2020-08" db="EMBL/GenBank/DDBJ databases">
        <title>Sequencing the genomes of 1000 actinobacteria strains.</title>
        <authorList>
            <person name="Klenk H.-P."/>
        </authorList>
    </citation>
    <scope>NUCLEOTIDE SEQUENCE [LARGE SCALE GENOMIC DNA]</scope>
    <source>
        <strain evidence="2 3">DSM 46887</strain>
    </source>
</reference>
<evidence type="ECO:0000256" key="1">
    <source>
        <dbReference type="SAM" id="Phobius"/>
    </source>
</evidence>
<feature type="transmembrane region" description="Helical" evidence="1">
    <location>
        <begin position="59"/>
        <end position="78"/>
    </location>
</feature>
<keyword evidence="1" id="KW-0472">Membrane</keyword>
<proteinExistence type="predicted"/>
<keyword evidence="3" id="KW-1185">Reference proteome</keyword>
<accession>A0A7W9ILA2</accession>
<keyword evidence="1" id="KW-0812">Transmembrane</keyword>